<proteinExistence type="predicted"/>
<dbReference type="Pfam" id="PF12732">
    <property type="entry name" value="YtxH"/>
    <property type="match status" value="1"/>
</dbReference>
<evidence type="ECO:0000313" key="3">
    <source>
        <dbReference type="Proteomes" id="UP000261284"/>
    </source>
</evidence>
<accession>A0A3E1NF32</accession>
<protein>
    <recommendedName>
        <fullName evidence="4">YtxH domain-containing protein</fullName>
    </recommendedName>
</protein>
<sequence>MTENQKFIAGIAIGAAAGAALGIFLSSDKGKELIAQIKDIASDTSEELKSKLTGWEKDMKDWVQRGKSFVSDLSDSAAETLS</sequence>
<keyword evidence="3" id="KW-1185">Reference proteome</keyword>
<dbReference type="EMBL" id="QTJU01000008">
    <property type="protein sequence ID" value="RFM26569.1"/>
    <property type="molecule type" value="Genomic_DNA"/>
</dbReference>
<keyword evidence="1" id="KW-0472">Membrane</keyword>
<comment type="caution">
    <text evidence="2">The sequence shown here is derived from an EMBL/GenBank/DDBJ whole genome shotgun (WGS) entry which is preliminary data.</text>
</comment>
<dbReference type="InterPro" id="IPR024623">
    <property type="entry name" value="YtxH"/>
</dbReference>
<evidence type="ECO:0008006" key="4">
    <source>
        <dbReference type="Google" id="ProtNLM"/>
    </source>
</evidence>
<feature type="transmembrane region" description="Helical" evidence="1">
    <location>
        <begin position="6"/>
        <end position="25"/>
    </location>
</feature>
<keyword evidence="1" id="KW-0812">Transmembrane</keyword>
<gene>
    <name evidence="2" type="ORF">DXN05_18500</name>
</gene>
<dbReference type="RefSeq" id="WP_116848773.1">
    <property type="nucleotide sequence ID" value="NZ_QTJU01000008.1"/>
</dbReference>
<evidence type="ECO:0000256" key="1">
    <source>
        <dbReference type="SAM" id="Phobius"/>
    </source>
</evidence>
<reference evidence="2 3" key="1">
    <citation type="submission" date="2018-08" db="EMBL/GenBank/DDBJ databases">
        <title>Chitinophagaceae sp. K23C18032701, a novel bacterium isolated from forest soil.</title>
        <authorList>
            <person name="Wang C."/>
        </authorList>
    </citation>
    <scope>NUCLEOTIDE SEQUENCE [LARGE SCALE GENOMIC DNA]</scope>
    <source>
        <strain evidence="2 3">K23C18032701</strain>
    </source>
</reference>
<name>A0A3E1NF32_9BACT</name>
<organism evidence="2 3">
    <name type="scientific">Deminuibacter soli</name>
    <dbReference type="NCBI Taxonomy" id="2291815"/>
    <lineage>
        <taxon>Bacteria</taxon>
        <taxon>Pseudomonadati</taxon>
        <taxon>Bacteroidota</taxon>
        <taxon>Chitinophagia</taxon>
        <taxon>Chitinophagales</taxon>
        <taxon>Chitinophagaceae</taxon>
        <taxon>Deminuibacter</taxon>
    </lineage>
</organism>
<keyword evidence="1" id="KW-1133">Transmembrane helix</keyword>
<evidence type="ECO:0000313" key="2">
    <source>
        <dbReference type="EMBL" id="RFM26569.1"/>
    </source>
</evidence>
<dbReference type="Proteomes" id="UP000261284">
    <property type="component" value="Unassembled WGS sequence"/>
</dbReference>
<dbReference type="AlphaFoldDB" id="A0A3E1NF32"/>